<dbReference type="PANTHER" id="PTHR23355:SF9">
    <property type="entry name" value="DIS3-LIKE EXONUCLEASE 2"/>
    <property type="match status" value="1"/>
</dbReference>
<feature type="region of interest" description="Disordered" evidence="1">
    <location>
        <begin position="1"/>
        <end position="26"/>
    </location>
</feature>
<dbReference type="GO" id="GO:0000175">
    <property type="term" value="F:3'-5'-RNA exonuclease activity"/>
    <property type="evidence" value="ECO:0007669"/>
    <property type="project" value="TreeGrafter"/>
</dbReference>
<dbReference type="GO" id="GO:0000932">
    <property type="term" value="C:P-body"/>
    <property type="evidence" value="ECO:0007669"/>
    <property type="project" value="TreeGrafter"/>
</dbReference>
<dbReference type="InterPro" id="IPR001900">
    <property type="entry name" value="RNase_II/R"/>
</dbReference>
<evidence type="ECO:0000259" key="2">
    <source>
        <dbReference type="SMART" id="SM00955"/>
    </source>
</evidence>
<sequence length="959" mass="110074">KKDKYKNKPTESSVAPSQVSTTSQRNYSQSTGFVNYFNEERLQTLIDRKIAYQGIIQITPSGYRHGYVETSQGVIVLPDVSNLNRALQGDEVVVMLIETSEDEKKLVDWQINDSQQENMRKTTRLIGSVVGIVKSNNKDKVLECLPAQNQRKQGLLLQPIDMKYPQIEVHNTFTKQPPNNQIFEVKMSMWLQQMQNPSGEIVKEGPLIELKELDQICDFTLTSVGIPYNYKAKEPLKPEIKQLIDDNEESLLKDCGLDRHHVFELPQSSLIDIKQLCEHLKTRKEVFDGQHRELFVDKMVFTIDPDTAKDFDDSCHVDLIVDDKTTDGKIMSFKELMELPETQRFNVMENLKGYEIGVHIADVTHYVENQKELDTIAQSSTTSVYLTDRCCPMFPYALADGLCSLNPAVPRYTYSVVFRLNKQCELLPQKVRFTKGLIVSYARLDYVAAQAMIDKSIKEVDIQETTFFDRWPCAKGYQPAVIKCVQVMNEIALKLRKQRESLGALQIKSDQLRWRVDAKLKVDVVKPEDAGLAHHLIEEFMVIANSLVAMRLTCSFPAAPVLRQHSPPKAEFEYQRALEELKLGKIDMQSGFKLCQSLDRIAGQFKIKNKIQENGQLSAQQYAQAAINAFYMSNGLVRAKYIAGMSNQDGQLSHWGIHSQLYMHFTSPIRRYADDICHRMLTASLMLEKEIPDFKIYKNSEEYQYMPHELVIQETQSIYKMQLLPPLDLRKLCDKLFPLNDQTNGEVQKKGKKVGDVIDQMSGKELNIDLKSEKVKQRLFKAIDKVIEGGLDEFEEKDDFFEKQEINKNSMAYYILDQCQQNLQKLMGTSIDMMRLQLNKCNELAIAADGAEKQHHLMMLYHYIKLSSKVDSQKKRYIESKMILISCKKGLLFFIPEYDISFLIPGEPVEETPSTFAAELFMNQPLNKQQPEGEPTVKQFQILHPYPIKITSGQEVIDG</sequence>
<dbReference type="AlphaFoldDB" id="A0A146K488"/>
<reference evidence="3" key="1">
    <citation type="submission" date="2015-07" db="EMBL/GenBank/DDBJ databases">
        <title>Adaptation to a free-living lifestyle via gene acquisitions in the diplomonad Trepomonas sp. PC1.</title>
        <authorList>
            <person name="Xu F."/>
            <person name="Jerlstrom-Hultqvist J."/>
            <person name="Kolisko M."/>
            <person name="Simpson A.G.B."/>
            <person name="Roger A.J."/>
            <person name="Svard S.G."/>
            <person name="Andersson J.O."/>
        </authorList>
    </citation>
    <scope>NUCLEOTIDE SEQUENCE</scope>
    <source>
        <strain evidence="3">PC1</strain>
    </source>
</reference>
<name>A0A146K488_9EUKA</name>
<dbReference type="PANTHER" id="PTHR23355">
    <property type="entry name" value="RIBONUCLEASE"/>
    <property type="match status" value="1"/>
</dbReference>
<organism evidence="3">
    <name type="scientific">Trepomonas sp. PC1</name>
    <dbReference type="NCBI Taxonomy" id="1076344"/>
    <lineage>
        <taxon>Eukaryota</taxon>
        <taxon>Metamonada</taxon>
        <taxon>Diplomonadida</taxon>
        <taxon>Hexamitidae</taxon>
        <taxon>Hexamitinae</taxon>
        <taxon>Trepomonas</taxon>
    </lineage>
</organism>
<dbReference type="EMBL" id="GDID01004883">
    <property type="protein sequence ID" value="JAP91723.1"/>
    <property type="molecule type" value="Transcribed_RNA"/>
</dbReference>
<feature type="non-terminal residue" evidence="3">
    <location>
        <position position="1"/>
    </location>
</feature>
<gene>
    <name evidence="3" type="ORF">TPC1_16574</name>
</gene>
<evidence type="ECO:0000313" key="3">
    <source>
        <dbReference type="EMBL" id="JAP91723.1"/>
    </source>
</evidence>
<feature type="non-terminal residue" evidence="3">
    <location>
        <position position="959"/>
    </location>
</feature>
<proteinExistence type="predicted"/>
<dbReference type="SMART" id="SM00955">
    <property type="entry name" value="RNB"/>
    <property type="match status" value="1"/>
</dbReference>
<dbReference type="InterPro" id="IPR012340">
    <property type="entry name" value="NA-bd_OB-fold"/>
</dbReference>
<accession>A0A146K488</accession>
<feature type="compositionally biased region" description="Polar residues" evidence="1">
    <location>
        <begin position="10"/>
        <end position="26"/>
    </location>
</feature>
<dbReference type="InterPro" id="IPR050180">
    <property type="entry name" value="RNR_Ribonuclease"/>
</dbReference>
<evidence type="ECO:0000256" key="1">
    <source>
        <dbReference type="SAM" id="MobiDB-lite"/>
    </source>
</evidence>
<dbReference type="GO" id="GO:0003723">
    <property type="term" value="F:RNA binding"/>
    <property type="evidence" value="ECO:0007669"/>
    <property type="project" value="InterPro"/>
</dbReference>
<dbReference type="SUPFAM" id="SSF50249">
    <property type="entry name" value="Nucleic acid-binding proteins"/>
    <property type="match status" value="2"/>
</dbReference>
<dbReference type="Pfam" id="PF00773">
    <property type="entry name" value="RNB"/>
    <property type="match status" value="1"/>
</dbReference>
<feature type="domain" description="RNB" evidence="2">
    <location>
        <begin position="292"/>
        <end position="687"/>
    </location>
</feature>
<dbReference type="GO" id="GO:0006402">
    <property type="term" value="P:mRNA catabolic process"/>
    <property type="evidence" value="ECO:0007669"/>
    <property type="project" value="TreeGrafter"/>
</dbReference>
<protein>
    <submittedName>
        <fullName evidence="3">Ribonuclease</fullName>
    </submittedName>
</protein>
<dbReference type="Gene3D" id="2.40.50.690">
    <property type="match status" value="1"/>
</dbReference>